<keyword evidence="3" id="KW-1185">Reference proteome</keyword>
<feature type="domain" description="YgjP-like metallopeptidase" evidence="1">
    <location>
        <begin position="24"/>
        <end position="219"/>
    </location>
</feature>
<name>A0A916VQJ1_9RHOB</name>
<dbReference type="PANTHER" id="PTHR30399:SF1">
    <property type="entry name" value="UTP PYROPHOSPHATASE"/>
    <property type="match status" value="1"/>
</dbReference>
<dbReference type="RefSeq" id="WP_188675310.1">
    <property type="nucleotide sequence ID" value="NZ_BMKA01000003.1"/>
</dbReference>
<dbReference type="InterPro" id="IPR053136">
    <property type="entry name" value="UTP_pyrophosphatase-like"/>
</dbReference>
<dbReference type="AlphaFoldDB" id="A0A916VQJ1"/>
<dbReference type="Pfam" id="PF01863">
    <property type="entry name" value="YgjP-like"/>
    <property type="match status" value="1"/>
</dbReference>
<evidence type="ECO:0000259" key="1">
    <source>
        <dbReference type="Pfam" id="PF01863"/>
    </source>
</evidence>
<accession>A0A916VQJ1</accession>
<keyword evidence="2" id="KW-0378">Hydrolase</keyword>
<reference evidence="2" key="1">
    <citation type="journal article" date="2014" name="Int. J. Syst. Evol. Microbiol.">
        <title>Complete genome sequence of Corynebacterium casei LMG S-19264T (=DSM 44701T), isolated from a smear-ripened cheese.</title>
        <authorList>
            <consortium name="US DOE Joint Genome Institute (JGI-PGF)"/>
            <person name="Walter F."/>
            <person name="Albersmeier A."/>
            <person name="Kalinowski J."/>
            <person name="Ruckert C."/>
        </authorList>
    </citation>
    <scope>NUCLEOTIDE SEQUENCE</scope>
    <source>
        <strain evidence="2">CGMCC 1.15880</strain>
    </source>
</reference>
<dbReference type="Proteomes" id="UP000628017">
    <property type="component" value="Unassembled WGS sequence"/>
</dbReference>
<protein>
    <submittedName>
        <fullName evidence="2">Zinc metalloprotease</fullName>
    </submittedName>
</protein>
<dbReference type="InterPro" id="IPR002725">
    <property type="entry name" value="YgjP-like_metallopeptidase"/>
</dbReference>
<organism evidence="2 3">
    <name type="scientific">Neptunicoccus cionae</name>
    <dbReference type="NCBI Taxonomy" id="2035344"/>
    <lineage>
        <taxon>Bacteria</taxon>
        <taxon>Pseudomonadati</taxon>
        <taxon>Pseudomonadota</taxon>
        <taxon>Alphaproteobacteria</taxon>
        <taxon>Rhodobacterales</taxon>
        <taxon>Paracoccaceae</taxon>
        <taxon>Neptunicoccus</taxon>
    </lineage>
</organism>
<evidence type="ECO:0000313" key="3">
    <source>
        <dbReference type="Proteomes" id="UP000628017"/>
    </source>
</evidence>
<keyword evidence="2" id="KW-0645">Protease</keyword>
<evidence type="ECO:0000313" key="2">
    <source>
        <dbReference type="EMBL" id="GGA21896.1"/>
    </source>
</evidence>
<reference evidence="2" key="2">
    <citation type="submission" date="2020-09" db="EMBL/GenBank/DDBJ databases">
        <authorList>
            <person name="Sun Q."/>
            <person name="Zhou Y."/>
        </authorList>
    </citation>
    <scope>NUCLEOTIDE SEQUENCE</scope>
    <source>
        <strain evidence="2">CGMCC 1.15880</strain>
    </source>
</reference>
<proteinExistence type="predicted"/>
<dbReference type="PANTHER" id="PTHR30399">
    <property type="entry name" value="UNCHARACTERIZED PROTEIN YGJP"/>
    <property type="match status" value="1"/>
</dbReference>
<comment type="caution">
    <text evidence="2">The sequence shown here is derived from an EMBL/GenBank/DDBJ whole genome shotgun (WGS) entry which is preliminary data.</text>
</comment>
<sequence length="228" mass="25423">MSESFEIGAPPIAVVLKKSARARRFSLRISNVDGTVSLTMPKRAAKRDALAFATAQEGWMRKHLDKQPDRIVPVFGGTILIDGAPVLLLQGQGRRVVFNAEGLAVPGTPEQLAGKLRAYLKTMARDRLSDASERYAAQVGRKVSRITLRDTRSRWGSCTSDGNLMYSWRLVMAPRAVQDYVAAHEVCHLLEMNHSAAYWANVAAVYPDYQAQRQWLRDHGAQLHRVVL</sequence>
<dbReference type="CDD" id="cd07344">
    <property type="entry name" value="M48_yhfN_like"/>
    <property type="match status" value="1"/>
</dbReference>
<dbReference type="EMBL" id="BMKA01000003">
    <property type="protein sequence ID" value="GGA21896.1"/>
    <property type="molecule type" value="Genomic_DNA"/>
</dbReference>
<dbReference type="Gene3D" id="3.30.2010.10">
    <property type="entry name" value="Metalloproteases ('zincins'), catalytic domain"/>
    <property type="match status" value="1"/>
</dbReference>
<keyword evidence="2" id="KW-0482">Metalloprotease</keyword>
<dbReference type="GO" id="GO:0008237">
    <property type="term" value="F:metallopeptidase activity"/>
    <property type="evidence" value="ECO:0007669"/>
    <property type="project" value="UniProtKB-KW"/>
</dbReference>
<gene>
    <name evidence="2" type="ORF">GCM10011498_23280</name>
</gene>